<dbReference type="RefSeq" id="WP_311361651.1">
    <property type="nucleotide sequence ID" value="NZ_JAVRIE010000003.1"/>
</dbReference>
<dbReference type="AlphaFoldDB" id="A0AAW8R0R0"/>
<evidence type="ECO:0000313" key="2">
    <source>
        <dbReference type="Proteomes" id="UP001249020"/>
    </source>
</evidence>
<reference evidence="1 2" key="1">
    <citation type="submission" date="2023-09" db="EMBL/GenBank/DDBJ databases">
        <authorList>
            <person name="Rey-Velasco X."/>
        </authorList>
    </citation>
    <scope>NUCLEOTIDE SEQUENCE [LARGE SCALE GENOMIC DNA]</scope>
    <source>
        <strain evidence="1 2">W409</strain>
    </source>
</reference>
<protein>
    <recommendedName>
        <fullName evidence="3">DUF4402 domain-containing protein</fullName>
    </recommendedName>
</protein>
<accession>A0AAW8R0R0</accession>
<organism evidence="1 2">
    <name type="scientific">Brumicola blandensis</name>
    <dbReference type="NCBI Taxonomy" id="3075611"/>
    <lineage>
        <taxon>Bacteria</taxon>
        <taxon>Pseudomonadati</taxon>
        <taxon>Pseudomonadota</taxon>
        <taxon>Gammaproteobacteria</taxon>
        <taxon>Alteromonadales</taxon>
        <taxon>Alteromonadaceae</taxon>
        <taxon>Brumicola</taxon>
    </lineage>
</organism>
<proteinExistence type="predicted"/>
<gene>
    <name evidence="1" type="ORF">RM544_10040</name>
</gene>
<evidence type="ECO:0008006" key="3">
    <source>
        <dbReference type="Google" id="ProtNLM"/>
    </source>
</evidence>
<comment type="caution">
    <text evidence="1">The sequence shown here is derived from an EMBL/GenBank/DDBJ whole genome shotgun (WGS) entry which is preliminary data.</text>
</comment>
<sequence length="180" mass="19977">MSINMSMKFDCLKPFRYFLRAKGIRVFFQALSLLTLAVSPWQKLYAQTVEEIQALDLGTVAVLDNSTVGTIEIDLDSFTRTSGGVRLLQVGQPAIMRAQGFDPERRLYITVQANQGGTVTDQVSQEQFVVQRYDAEEFVITDESGNVDFVVGGVFATSGSGGTNFRDTVFRAQYTVTVNY</sequence>
<name>A0AAW8R0R0_9ALTE</name>
<evidence type="ECO:0000313" key="1">
    <source>
        <dbReference type="EMBL" id="MDT0582881.1"/>
    </source>
</evidence>
<keyword evidence="2" id="KW-1185">Reference proteome</keyword>
<dbReference type="EMBL" id="JAVRIE010000003">
    <property type="protein sequence ID" value="MDT0582881.1"/>
    <property type="molecule type" value="Genomic_DNA"/>
</dbReference>
<dbReference type="Proteomes" id="UP001249020">
    <property type="component" value="Unassembled WGS sequence"/>
</dbReference>